<evidence type="ECO:0000313" key="2">
    <source>
        <dbReference type="Proteomes" id="UP000626109"/>
    </source>
</evidence>
<protein>
    <submittedName>
        <fullName evidence="1">Uncharacterized protein</fullName>
    </submittedName>
</protein>
<organism evidence="1 2">
    <name type="scientific">Polarella glacialis</name>
    <name type="common">Dinoflagellate</name>
    <dbReference type="NCBI Taxonomy" id="89957"/>
    <lineage>
        <taxon>Eukaryota</taxon>
        <taxon>Sar</taxon>
        <taxon>Alveolata</taxon>
        <taxon>Dinophyceae</taxon>
        <taxon>Suessiales</taxon>
        <taxon>Suessiaceae</taxon>
        <taxon>Polarella</taxon>
    </lineage>
</organism>
<dbReference type="InterPro" id="IPR036322">
    <property type="entry name" value="WD40_repeat_dom_sf"/>
</dbReference>
<dbReference type="Proteomes" id="UP000626109">
    <property type="component" value="Unassembled WGS sequence"/>
</dbReference>
<proteinExistence type="predicted"/>
<dbReference type="InterPro" id="IPR015943">
    <property type="entry name" value="WD40/YVTN_repeat-like_dom_sf"/>
</dbReference>
<comment type="caution">
    <text evidence="1">The sequence shown here is derived from an EMBL/GenBank/DDBJ whole genome shotgun (WGS) entry which is preliminary data.</text>
</comment>
<name>A0A813L3S1_POLGL</name>
<sequence>MGLPLSRNICCSVRDKDGKGRPLGIGSAEFPQFDLSEVEIPLQKPLFIAFSPLWHTGAASVRRLAMASTREVHVYLMSDSLSSSSKPGDSAPPMLLEHSLVLEAGLEVTALIFRDEDSSRGLVVAFSGQQGNKTWHRVRVWSCDSLSSAASGLPVGTQQELEPELLRTAEWSTEGYMVSLDDHVEKVTCLAVTSTFLLSADKSGECRVWQKNRSFNLRAAARLHLGAITDLAVDRFFAYSIGQHVYAGELEKDLTVRIWAVPDLKAVLSISAENVQGLGLGSGMHPLLPLLPSHGSPPVFGGAPESVAG</sequence>
<feature type="non-terminal residue" evidence="1">
    <location>
        <position position="1"/>
    </location>
</feature>
<gene>
    <name evidence="1" type="ORF">PGLA2088_LOCUS40293</name>
</gene>
<dbReference type="EMBL" id="CAJNNW010033423">
    <property type="protein sequence ID" value="CAE8718816.1"/>
    <property type="molecule type" value="Genomic_DNA"/>
</dbReference>
<reference evidence="1" key="1">
    <citation type="submission" date="2021-02" db="EMBL/GenBank/DDBJ databases">
        <authorList>
            <person name="Dougan E. K."/>
            <person name="Rhodes N."/>
            <person name="Thang M."/>
            <person name="Chan C."/>
        </authorList>
    </citation>
    <scope>NUCLEOTIDE SEQUENCE</scope>
</reference>
<dbReference type="SUPFAM" id="SSF50978">
    <property type="entry name" value="WD40 repeat-like"/>
    <property type="match status" value="1"/>
</dbReference>
<dbReference type="AlphaFoldDB" id="A0A813L3S1"/>
<accession>A0A813L3S1</accession>
<evidence type="ECO:0000313" key="1">
    <source>
        <dbReference type="EMBL" id="CAE8718816.1"/>
    </source>
</evidence>
<dbReference type="Gene3D" id="2.130.10.10">
    <property type="entry name" value="YVTN repeat-like/Quinoprotein amine dehydrogenase"/>
    <property type="match status" value="1"/>
</dbReference>